<dbReference type="AlphaFoldDB" id="A0A835RGD6"/>
<evidence type="ECO:0000313" key="5">
    <source>
        <dbReference type="Proteomes" id="UP000636800"/>
    </source>
</evidence>
<dbReference type="Gene3D" id="1.10.10.60">
    <property type="entry name" value="Homeodomain-like"/>
    <property type="match status" value="1"/>
</dbReference>
<gene>
    <name evidence="4" type="ORF">HPP92_009751</name>
</gene>
<feature type="compositionally biased region" description="Gly residues" evidence="2">
    <location>
        <begin position="246"/>
        <end position="256"/>
    </location>
</feature>
<organism evidence="4 5">
    <name type="scientific">Vanilla planifolia</name>
    <name type="common">Vanilla</name>
    <dbReference type="NCBI Taxonomy" id="51239"/>
    <lineage>
        <taxon>Eukaryota</taxon>
        <taxon>Viridiplantae</taxon>
        <taxon>Streptophyta</taxon>
        <taxon>Embryophyta</taxon>
        <taxon>Tracheophyta</taxon>
        <taxon>Spermatophyta</taxon>
        <taxon>Magnoliopsida</taxon>
        <taxon>Liliopsida</taxon>
        <taxon>Asparagales</taxon>
        <taxon>Orchidaceae</taxon>
        <taxon>Vanilloideae</taxon>
        <taxon>Vanilleae</taxon>
        <taxon>Vanilla</taxon>
    </lineage>
</organism>
<dbReference type="EMBL" id="JADCNL010000004">
    <property type="protein sequence ID" value="KAG0485672.1"/>
    <property type="molecule type" value="Genomic_DNA"/>
</dbReference>
<accession>A0A835RGD6</accession>
<keyword evidence="1" id="KW-0175">Coiled coil</keyword>
<feature type="region of interest" description="Disordered" evidence="2">
    <location>
        <begin position="114"/>
        <end position="136"/>
    </location>
</feature>
<dbReference type="PANTHER" id="PTHR46327">
    <property type="entry name" value="F16F4.11 PROTEIN-RELATED"/>
    <property type="match status" value="1"/>
</dbReference>
<feature type="compositionally biased region" description="Polar residues" evidence="2">
    <location>
        <begin position="80"/>
        <end position="91"/>
    </location>
</feature>
<dbReference type="Proteomes" id="UP000636800">
    <property type="component" value="Unassembled WGS sequence"/>
</dbReference>
<feature type="region of interest" description="Disordered" evidence="2">
    <location>
        <begin position="48"/>
        <end position="93"/>
    </location>
</feature>
<evidence type="ECO:0000313" key="4">
    <source>
        <dbReference type="EMBL" id="KAG0485672.1"/>
    </source>
</evidence>
<sequence>MEGENGIAGGMLQRSLSPEMLRLELPANAQQQEAHQLFAPMPQPRAYAAYSCGASGGRGKQQQTQSSEEEIGFGGENASARVSQSQTNSPWQRMKWTDGMVRLLVWVVHSVGDDGSGGGGDGPEQQQKGRKGQVAVSSSSAAAAAAAAGLQQKKGKWKSVSRAMMEKGFYVSPQQCEDKFNDLNKRYKRVNEILGKGTACQVVENPTLLDSMDHLSYKAKEEARKLLSSKHLFFREMCAYHNSPSNGGGSGCGGSGATAADLPDHSSSVSHSIKGRKGGSGGGLGTVEEEIRRGHSHEVDNDGKEEEDDDDDYIDEDDSDDEDHDGEEEEDDKGMIPEAGGCGAKRKAATTSPVMSSPLSLSLSSPSGSTSAPMQQLRNEMMGLQGEEQQRQWLRMRAAELEEQRLVYQQRGLQIERQRFKWLRFSSNKEREMERNRLQNQRLRIENERMLLLLQQKELRLLEAGTISGSNISHQSRVDPSQNNRR</sequence>
<comment type="caution">
    <text evidence="4">The sequence shown here is derived from an EMBL/GenBank/DDBJ whole genome shotgun (WGS) entry which is preliminary data.</text>
</comment>
<feature type="compositionally biased region" description="Acidic residues" evidence="2">
    <location>
        <begin position="303"/>
        <end position="332"/>
    </location>
</feature>
<reference evidence="4 5" key="1">
    <citation type="journal article" date="2020" name="Nat. Food">
        <title>A phased Vanilla planifolia genome enables genetic improvement of flavour and production.</title>
        <authorList>
            <person name="Hasing T."/>
            <person name="Tang H."/>
            <person name="Brym M."/>
            <person name="Khazi F."/>
            <person name="Huang T."/>
            <person name="Chambers A.H."/>
        </authorList>
    </citation>
    <scope>NUCLEOTIDE SEQUENCE [LARGE SCALE GENOMIC DNA]</scope>
    <source>
        <tissue evidence="4">Leaf</tissue>
    </source>
</reference>
<proteinExistence type="predicted"/>
<evidence type="ECO:0000256" key="2">
    <source>
        <dbReference type="SAM" id="MobiDB-lite"/>
    </source>
</evidence>
<evidence type="ECO:0000259" key="3">
    <source>
        <dbReference type="Pfam" id="PF13837"/>
    </source>
</evidence>
<feature type="coiled-coil region" evidence="1">
    <location>
        <begin position="384"/>
        <end position="460"/>
    </location>
</feature>
<dbReference type="InterPro" id="IPR044822">
    <property type="entry name" value="Myb_DNA-bind_4"/>
</dbReference>
<feature type="region of interest" description="Disordered" evidence="2">
    <location>
        <begin position="246"/>
        <end position="373"/>
    </location>
</feature>
<name>A0A835RGD6_VANPL</name>
<protein>
    <recommendedName>
        <fullName evidence="3">Myb/SANT-like DNA-binding domain-containing protein</fullName>
    </recommendedName>
</protein>
<dbReference type="OrthoDB" id="2789670at2759"/>
<evidence type="ECO:0000256" key="1">
    <source>
        <dbReference type="SAM" id="Coils"/>
    </source>
</evidence>
<dbReference type="Pfam" id="PF13837">
    <property type="entry name" value="Myb_DNA-bind_4"/>
    <property type="match status" value="1"/>
</dbReference>
<dbReference type="PANTHER" id="PTHR46327:SF2">
    <property type="entry name" value="SEQUENCE-SPECIFIC DNA BINDING TRANSCRIPTION FACTOR"/>
    <property type="match status" value="1"/>
</dbReference>
<feature type="domain" description="Myb/SANT-like DNA-binding" evidence="3">
    <location>
        <begin position="152"/>
        <end position="204"/>
    </location>
</feature>
<feature type="compositionally biased region" description="Low complexity" evidence="2">
    <location>
        <begin position="350"/>
        <end position="371"/>
    </location>
</feature>
<keyword evidence="5" id="KW-1185">Reference proteome</keyword>
<feature type="compositionally biased region" description="Basic and acidic residues" evidence="2">
    <location>
        <begin position="289"/>
        <end position="302"/>
    </location>
</feature>